<dbReference type="InterPro" id="IPR019253">
    <property type="entry name" value="DUF2244_TM"/>
</dbReference>
<sequence>MASREWILRRNCSISPRQLITVYTALCMTSLLIAMVFAVRGAWYILGFAMLEMLAVGTAFFLYARHANDRERIELADDCLLVELIQVERIRQFRLDPRSTRVASPESRHALISLEARNGRVEVGRFLTEWKRRELARELRSELASRKNTGIQF</sequence>
<dbReference type="EMBL" id="JAWIIV010000005">
    <property type="protein sequence ID" value="MEC4719080.1"/>
    <property type="molecule type" value="Genomic_DNA"/>
</dbReference>
<dbReference type="RefSeq" id="WP_326505803.1">
    <property type="nucleotide sequence ID" value="NZ_JAWIIV010000005.1"/>
</dbReference>
<organism evidence="2 3">
    <name type="scientific">Noviherbaspirillum album</name>
    <dbReference type="NCBI Taxonomy" id="3080276"/>
    <lineage>
        <taxon>Bacteria</taxon>
        <taxon>Pseudomonadati</taxon>
        <taxon>Pseudomonadota</taxon>
        <taxon>Betaproteobacteria</taxon>
        <taxon>Burkholderiales</taxon>
        <taxon>Oxalobacteraceae</taxon>
        <taxon>Noviherbaspirillum</taxon>
    </lineage>
</organism>
<keyword evidence="1" id="KW-0472">Membrane</keyword>
<accession>A0ABU6J6V1</accession>
<keyword evidence="1" id="KW-0812">Transmembrane</keyword>
<reference evidence="2 3" key="1">
    <citation type="submission" date="2023-10" db="EMBL/GenBank/DDBJ databases">
        <title>Noviherbaspirillum sp. CPCC 100848 genome assembly.</title>
        <authorList>
            <person name="Li X.Y."/>
            <person name="Fang X.M."/>
        </authorList>
    </citation>
    <scope>NUCLEOTIDE SEQUENCE [LARGE SCALE GENOMIC DNA]</scope>
    <source>
        <strain evidence="2 3">CPCC 100848</strain>
    </source>
</reference>
<evidence type="ECO:0000313" key="2">
    <source>
        <dbReference type="EMBL" id="MEC4719080.1"/>
    </source>
</evidence>
<proteinExistence type="predicted"/>
<dbReference type="Pfam" id="PF10003">
    <property type="entry name" value="DUF2244"/>
    <property type="match status" value="1"/>
</dbReference>
<dbReference type="Proteomes" id="UP001352263">
    <property type="component" value="Unassembled WGS sequence"/>
</dbReference>
<feature type="transmembrane region" description="Helical" evidence="1">
    <location>
        <begin position="44"/>
        <end position="64"/>
    </location>
</feature>
<protein>
    <submittedName>
        <fullName evidence="2">DUF2244 domain-containing protein</fullName>
    </submittedName>
</protein>
<comment type="caution">
    <text evidence="2">The sequence shown here is derived from an EMBL/GenBank/DDBJ whole genome shotgun (WGS) entry which is preliminary data.</text>
</comment>
<feature type="transmembrane region" description="Helical" evidence="1">
    <location>
        <begin position="20"/>
        <end position="38"/>
    </location>
</feature>
<evidence type="ECO:0000313" key="3">
    <source>
        <dbReference type="Proteomes" id="UP001352263"/>
    </source>
</evidence>
<name>A0ABU6J6V1_9BURK</name>
<evidence type="ECO:0000256" key="1">
    <source>
        <dbReference type="SAM" id="Phobius"/>
    </source>
</evidence>
<gene>
    <name evidence="2" type="ORF">RY831_07965</name>
</gene>
<keyword evidence="1" id="KW-1133">Transmembrane helix</keyword>
<keyword evidence="3" id="KW-1185">Reference proteome</keyword>